<sequence>MSTKASSLVVEAWTEYGVGTLIIMLRIITRVKMVGLRGLAADDYLIIVAWGFYTAMTSVAYVVGMSGDNAHMTNAERLALTDEQVALKTLGSKAFVVGWFTYTGLLWSLKTCMLFFMKRLTKGLWQAKMINPGFALVGTTYLAVLAMLFFTCRPFHHLWQMYPDPGAICTPENDVFYIGVLVLNLLTDVFIVCIPPPVLFKARLSIPRKIGLFFLLCAGFFVMTAAVLRVVFVFKTPGAAAPAIWACREDLVAIFVNNAPMIVPLFSRKLWQGGYKGNSASYKMSHTHESKDSSGGGRRAGSRLSRGLDNSSGAKSFYPCKIGTTVNIESASVERIIPKGESPDRWGERSGRRHQYGGNITPR</sequence>
<reference evidence="9 10" key="1">
    <citation type="submission" date="2018-12" db="EMBL/GenBank/DDBJ databases">
        <title>Venturia inaequalis Genome Resource.</title>
        <authorList>
            <person name="Lichtner F.J."/>
        </authorList>
    </citation>
    <scope>NUCLEOTIDE SEQUENCE [LARGE SCALE GENOMIC DNA]</scope>
    <source>
        <strain evidence="9 10">120213</strain>
    </source>
</reference>
<evidence type="ECO:0000256" key="4">
    <source>
        <dbReference type="ARBA" id="ARBA00023136"/>
    </source>
</evidence>
<keyword evidence="4 7" id="KW-0472">Membrane</keyword>
<feature type="region of interest" description="Disordered" evidence="6">
    <location>
        <begin position="339"/>
        <end position="363"/>
    </location>
</feature>
<feature type="transmembrane region" description="Helical" evidence="7">
    <location>
        <begin position="41"/>
        <end position="63"/>
    </location>
</feature>
<comment type="similarity">
    <text evidence="5">Belongs to the SAT4 family.</text>
</comment>
<dbReference type="GO" id="GO:0016020">
    <property type="term" value="C:membrane"/>
    <property type="evidence" value="ECO:0007669"/>
    <property type="project" value="UniProtKB-SubCell"/>
</dbReference>
<gene>
    <name evidence="9" type="ORF">EG328_006882</name>
</gene>
<evidence type="ECO:0000256" key="7">
    <source>
        <dbReference type="SAM" id="Phobius"/>
    </source>
</evidence>
<comment type="caution">
    <text evidence="9">The sequence shown here is derived from an EMBL/GenBank/DDBJ whole genome shotgun (WGS) entry which is preliminary data.</text>
</comment>
<evidence type="ECO:0000313" key="10">
    <source>
        <dbReference type="Proteomes" id="UP000447873"/>
    </source>
</evidence>
<keyword evidence="2 7" id="KW-0812">Transmembrane</keyword>
<feature type="transmembrane region" description="Helical" evidence="7">
    <location>
        <begin position="96"/>
        <end position="117"/>
    </location>
</feature>
<feature type="transmembrane region" description="Helical" evidence="7">
    <location>
        <begin position="129"/>
        <end position="156"/>
    </location>
</feature>
<dbReference type="Proteomes" id="UP000447873">
    <property type="component" value="Unassembled WGS sequence"/>
</dbReference>
<evidence type="ECO:0000256" key="1">
    <source>
        <dbReference type="ARBA" id="ARBA00004141"/>
    </source>
</evidence>
<evidence type="ECO:0000256" key="6">
    <source>
        <dbReference type="SAM" id="MobiDB-lite"/>
    </source>
</evidence>
<dbReference type="AlphaFoldDB" id="A0A8H3UHM7"/>
<evidence type="ECO:0000256" key="3">
    <source>
        <dbReference type="ARBA" id="ARBA00022989"/>
    </source>
</evidence>
<feature type="region of interest" description="Disordered" evidence="6">
    <location>
        <begin position="282"/>
        <end position="311"/>
    </location>
</feature>
<evidence type="ECO:0000259" key="8">
    <source>
        <dbReference type="Pfam" id="PF20684"/>
    </source>
</evidence>
<dbReference type="PANTHER" id="PTHR33048">
    <property type="entry name" value="PTH11-LIKE INTEGRAL MEMBRANE PROTEIN (AFU_ORTHOLOGUE AFUA_5G11245)"/>
    <property type="match status" value="1"/>
</dbReference>
<dbReference type="InterPro" id="IPR049326">
    <property type="entry name" value="Rhodopsin_dom_fungi"/>
</dbReference>
<dbReference type="EMBL" id="WNWS01000369">
    <property type="protein sequence ID" value="KAE9969378.1"/>
    <property type="molecule type" value="Genomic_DNA"/>
</dbReference>
<feature type="transmembrane region" description="Helical" evidence="7">
    <location>
        <begin position="176"/>
        <end position="200"/>
    </location>
</feature>
<keyword evidence="3 7" id="KW-1133">Transmembrane helix</keyword>
<protein>
    <recommendedName>
        <fullName evidence="8">Rhodopsin domain-containing protein</fullName>
    </recommendedName>
</protein>
<evidence type="ECO:0000256" key="5">
    <source>
        <dbReference type="ARBA" id="ARBA00038359"/>
    </source>
</evidence>
<feature type="compositionally biased region" description="Basic and acidic residues" evidence="6">
    <location>
        <begin position="339"/>
        <end position="350"/>
    </location>
</feature>
<feature type="domain" description="Rhodopsin" evidence="8">
    <location>
        <begin position="25"/>
        <end position="268"/>
    </location>
</feature>
<evidence type="ECO:0000256" key="2">
    <source>
        <dbReference type="ARBA" id="ARBA00022692"/>
    </source>
</evidence>
<comment type="subcellular location">
    <subcellularLocation>
        <location evidence="1">Membrane</location>
        <topology evidence="1">Multi-pass membrane protein</topology>
    </subcellularLocation>
</comment>
<dbReference type="Pfam" id="PF20684">
    <property type="entry name" value="Fung_rhodopsin"/>
    <property type="match status" value="1"/>
</dbReference>
<name>A0A8H3UHM7_VENIN</name>
<dbReference type="PANTHER" id="PTHR33048:SF2">
    <property type="entry name" value="SRPK"/>
    <property type="match status" value="1"/>
</dbReference>
<proteinExistence type="inferred from homology"/>
<feature type="transmembrane region" description="Helical" evidence="7">
    <location>
        <begin position="212"/>
        <end position="234"/>
    </location>
</feature>
<accession>A0A8H3UHM7</accession>
<evidence type="ECO:0000313" key="9">
    <source>
        <dbReference type="EMBL" id="KAE9969378.1"/>
    </source>
</evidence>
<organism evidence="9 10">
    <name type="scientific">Venturia inaequalis</name>
    <name type="common">Apple scab fungus</name>
    <dbReference type="NCBI Taxonomy" id="5025"/>
    <lineage>
        <taxon>Eukaryota</taxon>
        <taxon>Fungi</taxon>
        <taxon>Dikarya</taxon>
        <taxon>Ascomycota</taxon>
        <taxon>Pezizomycotina</taxon>
        <taxon>Dothideomycetes</taxon>
        <taxon>Pleosporomycetidae</taxon>
        <taxon>Venturiales</taxon>
        <taxon>Venturiaceae</taxon>
        <taxon>Venturia</taxon>
    </lineage>
</organism>
<feature type="transmembrane region" description="Helical" evidence="7">
    <location>
        <begin position="12"/>
        <end position="29"/>
    </location>
</feature>
<dbReference type="InterPro" id="IPR052337">
    <property type="entry name" value="SAT4-like"/>
</dbReference>